<proteinExistence type="predicted"/>
<protein>
    <submittedName>
        <fullName evidence="2">Uncharacterized protein</fullName>
    </submittedName>
</protein>
<dbReference type="AlphaFoldDB" id="A0A0E9QYY0"/>
<name>A0A0E9QYY0_ANGAN</name>
<organism evidence="2">
    <name type="scientific">Anguilla anguilla</name>
    <name type="common">European freshwater eel</name>
    <name type="synonym">Muraena anguilla</name>
    <dbReference type="NCBI Taxonomy" id="7936"/>
    <lineage>
        <taxon>Eukaryota</taxon>
        <taxon>Metazoa</taxon>
        <taxon>Chordata</taxon>
        <taxon>Craniata</taxon>
        <taxon>Vertebrata</taxon>
        <taxon>Euteleostomi</taxon>
        <taxon>Actinopterygii</taxon>
        <taxon>Neopterygii</taxon>
        <taxon>Teleostei</taxon>
        <taxon>Anguilliformes</taxon>
        <taxon>Anguillidae</taxon>
        <taxon>Anguilla</taxon>
    </lineage>
</organism>
<reference evidence="2" key="2">
    <citation type="journal article" date="2015" name="Fish Shellfish Immunol.">
        <title>Early steps in the European eel (Anguilla anguilla)-Vibrio vulnificus interaction in the gills: Role of the RtxA13 toxin.</title>
        <authorList>
            <person name="Callol A."/>
            <person name="Pajuelo D."/>
            <person name="Ebbesson L."/>
            <person name="Teles M."/>
            <person name="MacKenzie S."/>
            <person name="Amaro C."/>
        </authorList>
    </citation>
    <scope>NUCLEOTIDE SEQUENCE</scope>
</reference>
<accession>A0A0E9QYY0</accession>
<sequence>MSKCERTTQRVTGSCPGSRARIPARTVPRRYVA</sequence>
<reference evidence="2" key="1">
    <citation type="submission" date="2014-11" db="EMBL/GenBank/DDBJ databases">
        <authorList>
            <person name="Amaro Gonzalez C."/>
        </authorList>
    </citation>
    <scope>NUCLEOTIDE SEQUENCE</scope>
</reference>
<evidence type="ECO:0000256" key="1">
    <source>
        <dbReference type="SAM" id="MobiDB-lite"/>
    </source>
</evidence>
<evidence type="ECO:0000313" key="2">
    <source>
        <dbReference type="EMBL" id="JAH22156.1"/>
    </source>
</evidence>
<feature type="region of interest" description="Disordered" evidence="1">
    <location>
        <begin position="1"/>
        <end position="33"/>
    </location>
</feature>
<dbReference type="EMBL" id="GBXM01086421">
    <property type="protein sequence ID" value="JAH22156.1"/>
    <property type="molecule type" value="Transcribed_RNA"/>
</dbReference>